<dbReference type="Pfam" id="PF22831">
    <property type="entry name" value="CATSPERB_Ig-like"/>
    <property type="match status" value="1"/>
</dbReference>
<protein>
    <submittedName>
        <fullName evidence="9">Cation channel sperm-associated protein subunit beta</fullName>
    </submittedName>
</protein>
<organism evidence="8 9">
    <name type="scientific">Heterocephalus glaber</name>
    <name type="common">Naked mole rat</name>
    <dbReference type="NCBI Taxonomy" id="10181"/>
    <lineage>
        <taxon>Eukaryota</taxon>
        <taxon>Metazoa</taxon>
        <taxon>Chordata</taxon>
        <taxon>Craniata</taxon>
        <taxon>Vertebrata</taxon>
        <taxon>Euteleostomi</taxon>
        <taxon>Mammalia</taxon>
        <taxon>Eutheria</taxon>
        <taxon>Euarchontoglires</taxon>
        <taxon>Glires</taxon>
        <taxon>Rodentia</taxon>
        <taxon>Hystricomorpha</taxon>
        <taxon>Bathyergidae</taxon>
        <taxon>Heterocephalus</taxon>
    </lineage>
</organism>
<dbReference type="Pfam" id="PF15149">
    <property type="entry name" value="CATSPERB_C"/>
    <property type="match status" value="1"/>
</dbReference>
<dbReference type="InterPro" id="IPR053904">
    <property type="entry name" value="CATSPERB_Ig-like"/>
</dbReference>
<dbReference type="PANTHER" id="PTHR14705">
    <property type="entry name" value="CATION CHANNEL SPERM-ASSOCIATED PROTEIN SUBUNIT BETA"/>
    <property type="match status" value="1"/>
</dbReference>
<evidence type="ECO:0000313" key="8">
    <source>
        <dbReference type="Proteomes" id="UP000694906"/>
    </source>
</evidence>
<feature type="domain" description="Cation channel sperm-associated protein subunit beta C-terminal" evidence="3">
    <location>
        <begin position="899"/>
        <end position="1046"/>
    </location>
</feature>
<gene>
    <name evidence="9" type="primary">Catsperb</name>
</gene>
<feature type="domain" description="CATSPERB head" evidence="6">
    <location>
        <begin position="534"/>
        <end position="712"/>
    </location>
</feature>
<dbReference type="GeneID" id="101710491"/>
<name>A0AAX6S3V6_HETGA</name>
<dbReference type="Pfam" id="PF21548">
    <property type="entry name" value="CATSPERB_2nd"/>
    <property type="match status" value="1"/>
</dbReference>
<feature type="signal peptide" evidence="2">
    <location>
        <begin position="1"/>
        <end position="21"/>
    </location>
</feature>
<dbReference type="InterPro" id="IPR048789">
    <property type="entry name" value="CATSPERB_C"/>
</dbReference>
<dbReference type="InterPro" id="IPR048786">
    <property type="entry name" value="CATSPERB_N"/>
</dbReference>
<dbReference type="InterPro" id="IPR028748">
    <property type="entry name" value="CATSPERB"/>
</dbReference>
<dbReference type="InterPro" id="IPR048788">
    <property type="entry name" value="CATSPERB_2nd"/>
</dbReference>
<keyword evidence="1" id="KW-0812">Transmembrane</keyword>
<reference evidence="9" key="1">
    <citation type="submission" date="2025-08" db="UniProtKB">
        <authorList>
            <consortium name="RefSeq"/>
        </authorList>
    </citation>
    <scope>IDENTIFICATION</scope>
</reference>
<sequence length="1066" mass="121277">MESPLIYVIILLLNMLEFSSGMVYDKDVMEKHFACSNQGLPKINEIMKLRLSSKNLKIQCFFRTENELISKEMLSTFTSGGLAPTLEIINSTYHGIFHFNLTLLNDRIFWLIDIPRENITSNTDIAAVEEWLVKITLHQGLNIYAIEGTLLDSVREPILQWNLGDEMSSQEISVLRPHVIDLKVTKCPCANDIALLGFLLNTIYNGVYIGLSSSGFWHYSDTVWYNMTNIIYSALRREYTGLSVMDMVLTNHFLVLLTSLGLFVSGDLRYPSAKDLKLSRAEFCGFERVDYVKGKLWYNERCFANREHFEVDYVTITFDRNKTLSEASSCFYSKEPFLEWLSCLPHVFDDVKNTLPSEITFLIDQEHNTGIYLFYDQHKKTTTASVSILKNNQPSVTPKFPPFHFPSSFSHPVGMVFHPRSHFLYAYGNQVWLSMDGGNTFKLIADFHGDIIKKIYHCFYTSDVTFVSQSGKVYLTKAGLGTYSEIGIVTDNVFTLYYDHLGFIHKLTPTHFESSENSKIFGQQAPDMGFETALALQYISPDEMIFFAYVPPNEPRETIHTKKFNNMHFGKLIHSSKTGTAYIRKILQHETPKEFLSSVIVEMIQPFGVEEVNESSCLSSSLVIKEIRNPFYKLTLDLQSVNALFQATDIEKTVVIPGYSSFLITEISDDKNALAIATMPAIAPNNVTFLEGDWFLYNFGQRNGRTWNIYSKPCHYVLQQLDDSPTLNSVKYIDLGSSQSLGVKVVPNKKGLKTLQVPTLKVLVGNPELLEVKVEGSFDDADSYLMKISVTSKSFRQGSTSLALIIWGASTECFVTTLVPTLKSSCSYLTSMHHVPSQHIPYEDWISGVHKDSQGFNQIKTLPVNYRPPSIMGIAIPLTDNFYHADPSKPIPRNLFHKSKVPRFKFPVTQYPISLEIFSDNKFVPVKSPYFVTVTEVNRRKNWQLKHTIPENMKKIKNYLEPILHTSVYNPSGLNLSIKGSELFHFRVSIIPGVTFCNLVEEFQIYVDEVPLPFPGHTLIAVAAAFVLGGLIFAAFMLQLHNIHPWRAFQRWIRRKKSAVSNNPVT</sequence>
<evidence type="ECO:0000259" key="7">
    <source>
        <dbReference type="Pfam" id="PF22831"/>
    </source>
</evidence>
<dbReference type="PANTHER" id="PTHR14705:SF0">
    <property type="entry name" value="CATION CHANNEL SPERM-ASSOCIATED AUXILIARY SUBUNIT BETA"/>
    <property type="match status" value="1"/>
</dbReference>
<evidence type="ECO:0000259" key="4">
    <source>
        <dbReference type="Pfam" id="PF21541"/>
    </source>
</evidence>
<evidence type="ECO:0000256" key="2">
    <source>
        <dbReference type="SAM" id="SignalP"/>
    </source>
</evidence>
<evidence type="ECO:0000259" key="3">
    <source>
        <dbReference type="Pfam" id="PF15149"/>
    </source>
</evidence>
<accession>A0AAX6S3V6</accession>
<feature type="transmembrane region" description="Helical" evidence="1">
    <location>
        <begin position="1019"/>
        <end position="1038"/>
    </location>
</feature>
<dbReference type="InterPro" id="IPR053903">
    <property type="entry name" value="CATSPERB_head"/>
</dbReference>
<dbReference type="Proteomes" id="UP000694906">
    <property type="component" value="Unplaced"/>
</dbReference>
<dbReference type="RefSeq" id="XP_021103890.1">
    <property type="nucleotide sequence ID" value="XM_021248231.1"/>
</dbReference>
<keyword evidence="1" id="KW-0472">Membrane</keyword>
<feature type="domain" description="Cation channel sperm-associated auxiliary subunit beta 2nd" evidence="5">
    <location>
        <begin position="166"/>
        <end position="514"/>
    </location>
</feature>
<feature type="chain" id="PRO_5043892872" evidence="2">
    <location>
        <begin position="22"/>
        <end position="1066"/>
    </location>
</feature>
<dbReference type="GO" id="GO:0036128">
    <property type="term" value="C:CatSper complex"/>
    <property type="evidence" value="ECO:0007669"/>
    <property type="project" value="InterPro"/>
</dbReference>
<dbReference type="GO" id="GO:0005929">
    <property type="term" value="C:cilium"/>
    <property type="evidence" value="ECO:0007669"/>
    <property type="project" value="TreeGrafter"/>
</dbReference>
<evidence type="ECO:0000259" key="5">
    <source>
        <dbReference type="Pfam" id="PF21548"/>
    </source>
</evidence>
<evidence type="ECO:0000256" key="1">
    <source>
        <dbReference type="SAM" id="Phobius"/>
    </source>
</evidence>
<evidence type="ECO:0000313" key="9">
    <source>
        <dbReference type="RefSeq" id="XP_021103890.1"/>
    </source>
</evidence>
<keyword evidence="8" id="KW-1185">Reference proteome</keyword>
<dbReference type="Pfam" id="PF21541">
    <property type="entry name" value="CATSPERB_1st"/>
    <property type="match status" value="1"/>
</dbReference>
<evidence type="ECO:0000259" key="6">
    <source>
        <dbReference type="Pfam" id="PF22830"/>
    </source>
</evidence>
<keyword evidence="2" id="KW-0732">Signal</keyword>
<dbReference type="CTD" id="79820"/>
<proteinExistence type="predicted"/>
<feature type="domain" description="CATSPERB Ig-like" evidence="7">
    <location>
        <begin position="718"/>
        <end position="824"/>
    </location>
</feature>
<keyword evidence="1" id="KW-1133">Transmembrane helix</keyword>
<feature type="domain" description="Cation channel sperm-associated auxiliary subunit beta N-terminal" evidence="4">
    <location>
        <begin position="33"/>
        <end position="152"/>
    </location>
</feature>
<dbReference type="Pfam" id="PF22830">
    <property type="entry name" value="CATSPERB_head"/>
    <property type="match status" value="1"/>
</dbReference>
<dbReference type="AlphaFoldDB" id="A0AAX6S3V6"/>